<evidence type="ECO:0000313" key="4">
    <source>
        <dbReference type="Proteomes" id="UP001432209"/>
    </source>
</evidence>
<feature type="domain" description="Polysaccharide pyruvyl transferase" evidence="2">
    <location>
        <begin position="93"/>
        <end position="308"/>
    </location>
</feature>
<name>A0ABZ2AF32_STRNV</name>
<dbReference type="EMBL" id="CP109495">
    <property type="protein sequence ID" value="WUX55352.1"/>
    <property type="molecule type" value="Genomic_DNA"/>
</dbReference>
<sequence length="469" mass="52637">MKRILIRSGKSPFYVASQQEFLQKDLIGTNSGNLLFSDAAHKILLTERTEVTSNGIGTVATPERAQQINRDYDVFVVPLANAFRPSFKPNLNKLSALIEQLTIPVVVVGVGAQVPEDYDTSRLAPIEASVKRFVKAVLERSASIGVRGELTASYLERLGFKRHVEVIGCPSMFLHGDTFPTLRDPGTIDAHSRIAINMSPGAIAVGDMEGLARHALSRFPHLRYYAQNIADAEVLFWGDTSAVTGPKTRFPRRLTHPLFAENRVRVPLDPKTWMDELATYDFAYGTRIHGNIAPLLAGTPSVVLVHDSRTLELCRYFGIPHRMLSATPADIHPQELYEQADYSEMVNGHKERFDRFVAFLDRNGLENTFTHGDGGAAYDLKLDALDLPPSLSVWDGGDDGSLHYRFSRLHERHTVADRRIDILTKKNNELQKQLNLMERRLASMEKSLPVRIGPAVRRQVRRRLRPNNN</sequence>
<feature type="coiled-coil region" evidence="1">
    <location>
        <begin position="413"/>
        <end position="447"/>
    </location>
</feature>
<dbReference type="RefSeq" id="WP_329079119.1">
    <property type="nucleotide sequence ID" value="NZ_CP108849.2"/>
</dbReference>
<keyword evidence="3" id="KW-0808">Transferase</keyword>
<gene>
    <name evidence="3" type="ORF">OG442_29620</name>
</gene>
<dbReference type="Pfam" id="PF04230">
    <property type="entry name" value="PS_pyruv_trans"/>
    <property type="match status" value="1"/>
</dbReference>
<keyword evidence="4" id="KW-1185">Reference proteome</keyword>
<reference evidence="3" key="1">
    <citation type="submission" date="2022-10" db="EMBL/GenBank/DDBJ databases">
        <title>The complete genomes of actinobacterial strains from the NBC collection.</title>
        <authorList>
            <person name="Joergensen T.S."/>
            <person name="Alvarez Arevalo M."/>
            <person name="Sterndorff E.B."/>
            <person name="Faurdal D."/>
            <person name="Vuksanovic O."/>
            <person name="Mourched A.-S."/>
            <person name="Charusanti P."/>
            <person name="Shaw S."/>
            <person name="Blin K."/>
            <person name="Weber T."/>
        </authorList>
    </citation>
    <scope>NUCLEOTIDE SEQUENCE</scope>
    <source>
        <strain evidence="3">NBC_01432</strain>
    </source>
</reference>
<dbReference type="InterPro" id="IPR007345">
    <property type="entry name" value="Polysacch_pyruvyl_Trfase"/>
</dbReference>
<dbReference type="Proteomes" id="UP001432209">
    <property type="component" value="Chromosome"/>
</dbReference>
<accession>A0ABZ2AF32</accession>
<proteinExistence type="predicted"/>
<protein>
    <submittedName>
        <fullName evidence="3">Polysaccharide pyruvyl transferase family protein</fullName>
    </submittedName>
</protein>
<organism evidence="3 4">
    <name type="scientific">Streptomyces niveus</name>
    <name type="common">Streptomyces spheroides</name>
    <dbReference type="NCBI Taxonomy" id="193462"/>
    <lineage>
        <taxon>Bacteria</taxon>
        <taxon>Bacillati</taxon>
        <taxon>Actinomycetota</taxon>
        <taxon>Actinomycetes</taxon>
        <taxon>Kitasatosporales</taxon>
        <taxon>Streptomycetaceae</taxon>
        <taxon>Streptomyces</taxon>
    </lineage>
</organism>
<keyword evidence="1" id="KW-0175">Coiled coil</keyword>
<dbReference type="GO" id="GO:0016740">
    <property type="term" value="F:transferase activity"/>
    <property type="evidence" value="ECO:0007669"/>
    <property type="project" value="UniProtKB-KW"/>
</dbReference>
<evidence type="ECO:0000313" key="3">
    <source>
        <dbReference type="EMBL" id="WUX55352.1"/>
    </source>
</evidence>
<evidence type="ECO:0000256" key="1">
    <source>
        <dbReference type="SAM" id="Coils"/>
    </source>
</evidence>
<evidence type="ECO:0000259" key="2">
    <source>
        <dbReference type="Pfam" id="PF04230"/>
    </source>
</evidence>